<protein>
    <recommendedName>
        <fullName evidence="4">Bacteriophage tail tape measure N-terminal domain-containing protein</fullName>
    </recommendedName>
</protein>
<dbReference type="Proteomes" id="UP000698752">
    <property type="component" value="Unassembled WGS sequence"/>
</dbReference>
<evidence type="ECO:0000313" key="2">
    <source>
        <dbReference type="EMBL" id="MBR0649504.1"/>
    </source>
</evidence>
<sequence>MSSSLGGGGIPPIELRADGGEAFNRVLDEAGRAAERLGQRAQASGQQLGALATGAESSSRVLGALQAVGTAASSSLTKLGGDFATIAPVMERATGAATGLLGVLRGGAGLVAAFGAAGAAAGAAYAIFQNWEPITRALGTSFDFLTGRVRLNEEAVRDAAEGVRAFIRLSEDAAERARRLYREGMASIRDQANASATLLEANLQAQQTSLGSLTRGARVGTSVDATIDALQSNPNRSVADSAILETLLRQQSALRAEAAATAARLDRDPEVLRVRGEVAMLERQIAGQRNVAALMEGRIAASVQDGSSPNRPPAPRSGRGGSSRERQSYGPLDGSNNAWMEWVNQQDEAQKRAAENERQVLERREEQNRRVTDRIVDYGAERFADLFDENGQGWDGMWDAMERTAKSTIARIAAEAVIRPVIAPIVQSLGLGGLGSGNGGMSGLFGLGSIFGGGGGGFSLGGFGAPAMAGGSMPMMWSAGPAGAGGVAAAQGGDGSLDLFGLARTGSSLYSNLSGGGGSSWLGGLSGYINNPIWQSGAGWFASSGAGATNAALAGMGAGVYGPAAPAAVAAAQGSGGMLSTLGSVSLGTYAAGIGGGYMLGTTFGNMIAKTDAQRTNVQIGSGVGAVGGAAAGAMIGSIIPGVGTAIGALVGGLVGGSGGGSLGGLIGPSRQFSGGDVGIGLADNGHFSIVGAGGKRWDEWGARASVQEAIDPINQLLGATGVRVTDSVRGAAGLWGAVDIVGSGMSPNSQFDPQDLFGRVRGNLTANNANLETALRAGTVGSWQEIETASQFITQIYEPMLKAKEAGSQFEQTLKTIADSFAPAIDGAQRWGLSIDALSAAQAKQTEEAYAARSRADVRAAQGLDARRMATGGRAFDASIFSFDIQTEDERRALEATLTDLGIGEGSGLRAERLSYYDVVRGEERASLYRDRDRQLTGLGTAFEMRRLGALGTPDSMMQAFDLRATAEMEELRTALKALGAASDDVRVSMLASAQATERDVLLKQQQDQKAGTARDLLLGLTVGGGGGLAPEARYFAGLQAYNQARQSGDINQLSSVAQTFLPVARDYLGTSERFAALTAGFGRDIAALGGDQYGLSALLDVQAGSTAALERIFDMNGLALDEMKGMRGDINRLLFTLEALIARR</sequence>
<organism evidence="2 3">
    <name type="scientific">Neoroseomonas terrae</name>
    <dbReference type="NCBI Taxonomy" id="424799"/>
    <lineage>
        <taxon>Bacteria</taxon>
        <taxon>Pseudomonadati</taxon>
        <taxon>Pseudomonadota</taxon>
        <taxon>Alphaproteobacteria</taxon>
        <taxon>Acetobacterales</taxon>
        <taxon>Acetobacteraceae</taxon>
        <taxon>Neoroseomonas</taxon>
    </lineage>
</organism>
<dbReference type="RefSeq" id="WP_211867512.1">
    <property type="nucleotide sequence ID" value="NZ_JAAEDI010000006.1"/>
</dbReference>
<evidence type="ECO:0000256" key="1">
    <source>
        <dbReference type="SAM" id="MobiDB-lite"/>
    </source>
</evidence>
<feature type="region of interest" description="Disordered" evidence="1">
    <location>
        <begin position="301"/>
        <end position="367"/>
    </location>
</feature>
<reference evidence="3" key="1">
    <citation type="journal article" date="2021" name="Syst. Appl. Microbiol.">
        <title>Roseomonas hellenica sp. nov., isolated from roots of wild-growing Alkanna tinctoria.</title>
        <authorList>
            <person name="Rat A."/>
            <person name="Naranjo H.D."/>
            <person name="Lebbe L."/>
            <person name="Cnockaert M."/>
            <person name="Krigas N."/>
            <person name="Grigoriadou K."/>
            <person name="Maloupa E."/>
            <person name="Willems A."/>
        </authorList>
    </citation>
    <scope>NUCLEOTIDE SEQUENCE [LARGE SCALE GENOMIC DNA]</scope>
    <source>
        <strain evidence="3">LMG 31159</strain>
    </source>
</reference>
<evidence type="ECO:0008006" key="4">
    <source>
        <dbReference type="Google" id="ProtNLM"/>
    </source>
</evidence>
<name>A0ABS5EEQ0_9PROT</name>
<gene>
    <name evidence="2" type="ORF">GXW78_07525</name>
</gene>
<feature type="compositionally biased region" description="Basic and acidic residues" evidence="1">
    <location>
        <begin position="348"/>
        <end position="367"/>
    </location>
</feature>
<comment type="caution">
    <text evidence="2">The sequence shown here is derived from an EMBL/GenBank/DDBJ whole genome shotgun (WGS) entry which is preliminary data.</text>
</comment>
<keyword evidence="3" id="KW-1185">Reference proteome</keyword>
<accession>A0ABS5EEQ0</accession>
<evidence type="ECO:0000313" key="3">
    <source>
        <dbReference type="Proteomes" id="UP000698752"/>
    </source>
</evidence>
<feature type="compositionally biased region" description="Polar residues" evidence="1">
    <location>
        <begin position="334"/>
        <end position="347"/>
    </location>
</feature>
<proteinExistence type="predicted"/>
<dbReference type="EMBL" id="JAAEDI010000006">
    <property type="protein sequence ID" value="MBR0649504.1"/>
    <property type="molecule type" value="Genomic_DNA"/>
</dbReference>